<evidence type="ECO:0000256" key="1">
    <source>
        <dbReference type="SAM" id="MobiDB-lite"/>
    </source>
</evidence>
<feature type="region of interest" description="Disordered" evidence="1">
    <location>
        <begin position="532"/>
        <end position="563"/>
    </location>
</feature>
<proteinExistence type="predicted"/>
<evidence type="ECO:0000259" key="2">
    <source>
        <dbReference type="PROSITE" id="PS50020"/>
    </source>
</evidence>
<feature type="region of interest" description="Disordered" evidence="1">
    <location>
        <begin position="179"/>
        <end position="215"/>
    </location>
</feature>
<evidence type="ECO:0000313" key="4">
    <source>
        <dbReference type="Proteomes" id="UP000823775"/>
    </source>
</evidence>
<dbReference type="Gene3D" id="2.20.70.10">
    <property type="match status" value="2"/>
</dbReference>
<feature type="compositionally biased region" description="Polar residues" evidence="1">
    <location>
        <begin position="622"/>
        <end position="637"/>
    </location>
</feature>
<feature type="compositionally biased region" description="Polar residues" evidence="1">
    <location>
        <begin position="333"/>
        <end position="346"/>
    </location>
</feature>
<protein>
    <recommendedName>
        <fullName evidence="2">WW domain-containing protein</fullName>
    </recommendedName>
</protein>
<dbReference type="CDD" id="cd00201">
    <property type="entry name" value="WW"/>
    <property type="match status" value="2"/>
</dbReference>
<evidence type="ECO:0000313" key="3">
    <source>
        <dbReference type="EMBL" id="MCD7456140.1"/>
    </source>
</evidence>
<feature type="compositionally biased region" description="Low complexity" evidence="1">
    <location>
        <begin position="404"/>
        <end position="415"/>
    </location>
</feature>
<dbReference type="InterPro" id="IPR036020">
    <property type="entry name" value="WW_dom_sf"/>
</dbReference>
<dbReference type="SMART" id="SM00456">
    <property type="entry name" value="WW"/>
    <property type="match status" value="2"/>
</dbReference>
<feature type="compositionally biased region" description="Basic and acidic residues" evidence="1">
    <location>
        <begin position="906"/>
        <end position="924"/>
    </location>
</feature>
<keyword evidence="4" id="KW-1185">Reference proteome</keyword>
<dbReference type="PROSITE" id="PS50020">
    <property type="entry name" value="WW_DOMAIN_2"/>
    <property type="match status" value="2"/>
</dbReference>
<comment type="caution">
    <text evidence="3">The sequence shown here is derived from an EMBL/GenBank/DDBJ whole genome shotgun (WGS) entry which is preliminary data.</text>
</comment>
<feature type="compositionally biased region" description="Basic and acidic residues" evidence="1">
    <location>
        <begin position="365"/>
        <end position="381"/>
    </location>
</feature>
<dbReference type="PANTHER" id="PTHR47852">
    <property type="entry name" value="OS06G0298400 PROTEIN"/>
    <property type="match status" value="1"/>
</dbReference>
<feature type="region of interest" description="Disordered" evidence="1">
    <location>
        <begin position="896"/>
        <end position="978"/>
    </location>
</feature>
<gene>
    <name evidence="3" type="ORF">HAX54_030715</name>
</gene>
<dbReference type="PROSITE" id="PS01159">
    <property type="entry name" value="WW_DOMAIN_1"/>
    <property type="match status" value="2"/>
</dbReference>
<feature type="compositionally biased region" description="Polar residues" evidence="1">
    <location>
        <begin position="387"/>
        <end position="402"/>
    </location>
</feature>
<feature type="region of interest" description="Disordered" evidence="1">
    <location>
        <begin position="231"/>
        <end position="254"/>
    </location>
</feature>
<feature type="compositionally biased region" description="Basic and acidic residues" evidence="1">
    <location>
        <begin position="957"/>
        <end position="966"/>
    </location>
</feature>
<organism evidence="3 4">
    <name type="scientific">Datura stramonium</name>
    <name type="common">Jimsonweed</name>
    <name type="synonym">Common thornapple</name>
    <dbReference type="NCBI Taxonomy" id="4076"/>
    <lineage>
        <taxon>Eukaryota</taxon>
        <taxon>Viridiplantae</taxon>
        <taxon>Streptophyta</taxon>
        <taxon>Embryophyta</taxon>
        <taxon>Tracheophyta</taxon>
        <taxon>Spermatophyta</taxon>
        <taxon>Magnoliopsida</taxon>
        <taxon>eudicotyledons</taxon>
        <taxon>Gunneridae</taxon>
        <taxon>Pentapetalae</taxon>
        <taxon>asterids</taxon>
        <taxon>lamiids</taxon>
        <taxon>Solanales</taxon>
        <taxon>Solanaceae</taxon>
        <taxon>Solanoideae</taxon>
        <taxon>Datureae</taxon>
        <taxon>Datura</taxon>
    </lineage>
</organism>
<feature type="region of interest" description="Disordered" evidence="1">
    <location>
        <begin position="766"/>
        <end position="803"/>
    </location>
</feature>
<name>A0ABS8SB93_DATST</name>
<feature type="domain" description="WW" evidence="2">
    <location>
        <begin position="282"/>
        <end position="316"/>
    </location>
</feature>
<reference evidence="3 4" key="1">
    <citation type="journal article" date="2021" name="BMC Genomics">
        <title>Datura genome reveals duplications of psychoactive alkaloid biosynthetic genes and high mutation rate following tissue culture.</title>
        <authorList>
            <person name="Rajewski A."/>
            <person name="Carter-House D."/>
            <person name="Stajich J."/>
            <person name="Litt A."/>
        </authorList>
    </citation>
    <scope>NUCLEOTIDE SEQUENCE [LARGE SCALE GENOMIC DNA]</scope>
    <source>
        <strain evidence="3">AR-01</strain>
    </source>
</reference>
<feature type="compositionally biased region" description="Basic and acidic residues" evidence="1">
    <location>
        <begin position="788"/>
        <end position="802"/>
    </location>
</feature>
<accession>A0ABS8SB93</accession>
<dbReference type="Proteomes" id="UP000823775">
    <property type="component" value="Unassembled WGS sequence"/>
</dbReference>
<dbReference type="InterPro" id="IPR001202">
    <property type="entry name" value="WW_dom"/>
</dbReference>
<feature type="domain" description="WW" evidence="2">
    <location>
        <begin position="979"/>
        <end position="1013"/>
    </location>
</feature>
<dbReference type="Pfam" id="PF00397">
    <property type="entry name" value="WW"/>
    <property type="match status" value="2"/>
</dbReference>
<dbReference type="EMBL" id="JACEIK010000386">
    <property type="protein sequence ID" value="MCD7456140.1"/>
    <property type="molecule type" value="Genomic_DNA"/>
</dbReference>
<feature type="region of interest" description="Disordered" evidence="1">
    <location>
        <begin position="330"/>
        <end position="446"/>
    </location>
</feature>
<dbReference type="SUPFAM" id="SSF51045">
    <property type="entry name" value="WW domain"/>
    <property type="match status" value="2"/>
</dbReference>
<feature type="region of interest" description="Disordered" evidence="1">
    <location>
        <begin position="594"/>
        <end position="685"/>
    </location>
</feature>
<sequence length="1013" mass="110252">MQGTKDKLTYVAALLNSTEGGSNKYNEGQLVITEWDGSRREEEDNEAGKNSLALGLSLDDNARTLNLIERDLGGSSVQDEVGGEEDSKIHAELPNSPSSSGGFRQFSSKGLTVACCGIGNFQLVISYRQPLPQSIIELRLTYHAFFGGIKGVPITRRVFPLLGQEPENPLMLLGQYSDDEVDEESVEGLKRAASENSSLDQEDKGKQAGDEENNVYGEMGSTVMEVEEKAIETGSDLPSPSDRPAEDDSKENNASVSVDLHAQLSVLDQITAPATLDAQALGDASAGWKMVLHEESNQYYYWNTVTGETSWEVPQILGHAAEQRLEEKVTAETECTGSATSENLESSVKMDMDTRQTGISYSDISEYRQPVDDNLFDKKEDNDEDQSGTINGSEQIDSQRNEIPSPGGSLSSGQSDHAPAGHLNGSGEDFTKHRDEDYVPGDETEADFSSDLVKHCERLLEQLETMKGSEFYVQHDRISKYALELEIRLADIRSLACNGLSLLPFWVHSERKIKLLDSEINQLCGRQQNVEAGLESRRGSDHVHDANGERPSCPATGDASEEGGAAGVTVHEDLTPQTVLHPAEEVDMDVDMEVEDTEPSSSLTVCDTLHAPNHAPLDGPSLSAQQTNLESSILEQTPSVPPPPDEDWIPPPPPDNEPFPPPPPDEPLDQTHALPSDMESVQPFPYNLAYPGSTFDYYGQTNPEGASNLYATSDGHIAVTHHPLYYQIPTTFSVAPVASNHVDPSAYYGHQDGALQPVSVVSGRESSGLPAIPVHENAAPDAIPSLDVNDRSQSDLSAKSEADVPVNLQSEKASLDVPATQSSLLATGTVSATEGVGVGASSTSVVTGAVATASTALSKAQSKVLRKKRTVGVVSTLKSNKKVSSLVDKWKAAKEELHAEEEEERESALEKLEKKRQREIEEWRAQQIASGEAKDNANFQPLGGDWRERVKRKRAEKMREAEKQPSEENEQPNLDVISRGLPSGWQAYWDDSTKQVYYGNAVTSETSWNRPTN</sequence>
<feature type="region of interest" description="Disordered" evidence="1">
    <location>
        <begin position="75"/>
        <end position="102"/>
    </location>
</feature>
<feature type="compositionally biased region" description="Pro residues" evidence="1">
    <location>
        <begin position="639"/>
        <end position="665"/>
    </location>
</feature>
<feature type="compositionally biased region" description="Basic and acidic residues" evidence="1">
    <location>
        <begin position="534"/>
        <end position="548"/>
    </location>
</feature>
<dbReference type="PANTHER" id="PTHR47852:SF2">
    <property type="entry name" value="WW DOMAIN-CONTAINING PROTEIN"/>
    <property type="match status" value="1"/>
</dbReference>